<dbReference type="Proteomes" id="UP000074866">
    <property type="component" value="Unassembled WGS sequence"/>
</dbReference>
<sequence length="383" mass="41770">MNMNEQIKLWNEEAQASNADHPHRKVELFIEVRDGALESIASYLIQQNYRHVTLVEDEHTSAAAGKKVAEFIREAGLTVDVVRLPPNAVGDVIADETYIMKVLLGVADQSQAVLAVGSGTIHDLVRFVCYKMNRPFLSVPTAASVDGFTSAGAPLIVDGSKQTFQAVPPEAIFADLSVLARAPQTMTAAGFGDMLGKFTSLADWHVSRDLGNEPYSPVANRITEEALRACVEHVDEIAAGSKTGVEVLMNALIASGISMLMIDHSRPASGGEHHISHRIEMDFIAEGRKQVLHGAKVGVASALLSDMYRELAANQDVEAFKVYRTLPTSEQMRAWLAQVGGPSTIADLGVTQEQLDRALRTAHTLRDRYTGLKYMNEHQLLRS</sequence>
<dbReference type="EMBL" id="LDRX01000110">
    <property type="protein sequence ID" value="KTS80491.1"/>
    <property type="molecule type" value="Genomic_DNA"/>
</dbReference>
<comment type="caution">
    <text evidence="1">The sequence shown here is derived from an EMBL/GenBank/DDBJ whole genome shotgun (WGS) entry which is preliminary data.</text>
</comment>
<keyword evidence="2" id="KW-1185">Reference proteome</keyword>
<proteinExistence type="predicted"/>
<accession>A0ACC4ZQV5</accession>
<evidence type="ECO:0000313" key="2">
    <source>
        <dbReference type="Proteomes" id="UP000074866"/>
    </source>
</evidence>
<protein>
    <submittedName>
        <fullName evidence="1">Glycerol-1-phosphate dehydrogenase</fullName>
    </submittedName>
</protein>
<organism evidence="1 2">
    <name type="scientific">Paenibacillus jamilae</name>
    <dbReference type="NCBI Taxonomy" id="114136"/>
    <lineage>
        <taxon>Bacteria</taxon>
        <taxon>Bacillati</taxon>
        <taxon>Bacillota</taxon>
        <taxon>Bacilli</taxon>
        <taxon>Bacillales</taxon>
        <taxon>Paenibacillaceae</taxon>
        <taxon>Paenibacillus</taxon>
    </lineage>
</organism>
<gene>
    <name evidence="1" type="ORF">NS115_19785</name>
</gene>
<name>A0ACC4ZQV5_9BACL</name>
<evidence type="ECO:0000313" key="1">
    <source>
        <dbReference type="EMBL" id="KTS80491.1"/>
    </source>
</evidence>
<reference evidence="1 2" key="1">
    <citation type="journal article" date="2016" name="Front. Microbiol.">
        <title>Genomic Resource of Rice Seed Associated Bacteria.</title>
        <authorList>
            <person name="Midha S."/>
            <person name="Bansal K."/>
            <person name="Sharma S."/>
            <person name="Kumar N."/>
            <person name="Patil P.P."/>
            <person name="Chaudhry V."/>
            <person name="Patil P.B."/>
        </authorList>
    </citation>
    <scope>NUCLEOTIDE SEQUENCE [LARGE SCALE GENOMIC DNA]</scope>
    <source>
        <strain evidence="1 2">NS115</strain>
    </source>
</reference>